<comment type="caution">
    <text evidence="2">The sequence shown here is derived from an EMBL/GenBank/DDBJ whole genome shotgun (WGS) entry which is preliminary data.</text>
</comment>
<feature type="region of interest" description="Disordered" evidence="1">
    <location>
        <begin position="1"/>
        <end position="20"/>
    </location>
</feature>
<evidence type="ECO:0000313" key="2">
    <source>
        <dbReference type="EMBL" id="KAG5265686.1"/>
    </source>
</evidence>
<accession>A0AAV6FWC9</accession>
<gene>
    <name evidence="2" type="ORF">AALO_G00245210</name>
</gene>
<evidence type="ECO:0000256" key="1">
    <source>
        <dbReference type="SAM" id="MobiDB-lite"/>
    </source>
</evidence>
<dbReference type="EMBL" id="JADWDJ010000019">
    <property type="protein sequence ID" value="KAG5265686.1"/>
    <property type="molecule type" value="Genomic_DNA"/>
</dbReference>
<reference evidence="2" key="1">
    <citation type="submission" date="2020-10" db="EMBL/GenBank/DDBJ databases">
        <title>Chromosome-scale genome assembly of the Allis shad, Alosa alosa.</title>
        <authorList>
            <person name="Margot Z."/>
            <person name="Christophe K."/>
            <person name="Cabau C."/>
            <person name="Louis A."/>
            <person name="Berthelot C."/>
            <person name="Parey E."/>
            <person name="Roest Crollius H."/>
            <person name="Montfort J."/>
            <person name="Robinson-Rechavi M."/>
            <person name="Bucao C."/>
            <person name="Bouchez O."/>
            <person name="Gislard M."/>
            <person name="Lluch J."/>
            <person name="Milhes M."/>
            <person name="Lampietro C."/>
            <person name="Lopez Roques C."/>
            <person name="Donnadieu C."/>
            <person name="Braasch I."/>
            <person name="Desvignes T."/>
            <person name="Postlethwait J."/>
            <person name="Bobe J."/>
            <person name="Guiguen Y."/>
        </authorList>
    </citation>
    <scope>NUCLEOTIDE SEQUENCE</scope>
    <source>
        <strain evidence="2">M-15738</strain>
        <tissue evidence="2">Blood</tissue>
    </source>
</reference>
<keyword evidence="3" id="KW-1185">Reference proteome</keyword>
<name>A0AAV6FWC9_9TELE</name>
<feature type="region of interest" description="Disordered" evidence="1">
    <location>
        <begin position="58"/>
        <end position="82"/>
    </location>
</feature>
<feature type="compositionally biased region" description="Basic residues" evidence="1">
    <location>
        <begin position="72"/>
        <end position="82"/>
    </location>
</feature>
<sequence length="82" mass="9334">MSSAVSLHIQMSREPDFSGSQEAGVCWHHVNKSPPHQGLGLMLIDFPVVWTSEAKTMTEKNREMSDTAHLSKQTRQRNARYH</sequence>
<dbReference type="Proteomes" id="UP000823561">
    <property type="component" value="Chromosome 19"/>
</dbReference>
<organism evidence="2 3">
    <name type="scientific">Alosa alosa</name>
    <name type="common">allis shad</name>
    <dbReference type="NCBI Taxonomy" id="278164"/>
    <lineage>
        <taxon>Eukaryota</taxon>
        <taxon>Metazoa</taxon>
        <taxon>Chordata</taxon>
        <taxon>Craniata</taxon>
        <taxon>Vertebrata</taxon>
        <taxon>Euteleostomi</taxon>
        <taxon>Actinopterygii</taxon>
        <taxon>Neopterygii</taxon>
        <taxon>Teleostei</taxon>
        <taxon>Clupei</taxon>
        <taxon>Clupeiformes</taxon>
        <taxon>Clupeoidei</taxon>
        <taxon>Clupeidae</taxon>
        <taxon>Alosa</taxon>
    </lineage>
</organism>
<evidence type="ECO:0000313" key="3">
    <source>
        <dbReference type="Proteomes" id="UP000823561"/>
    </source>
</evidence>
<dbReference type="AlphaFoldDB" id="A0AAV6FWC9"/>
<protein>
    <submittedName>
        <fullName evidence="2">Uncharacterized protein</fullName>
    </submittedName>
</protein>
<proteinExistence type="predicted"/>